<feature type="binding site" evidence="11">
    <location>
        <begin position="64"/>
        <end position="66"/>
    </location>
    <ligand>
        <name>FMN</name>
        <dbReference type="ChEBI" id="CHEBI:58210"/>
    </ligand>
</feature>
<feature type="binding site" evidence="11">
    <location>
        <begin position="281"/>
        <end position="282"/>
    </location>
    <ligand>
        <name>FMN</name>
        <dbReference type="ChEBI" id="CHEBI:58210"/>
    </ligand>
</feature>
<dbReference type="Pfam" id="PF01070">
    <property type="entry name" value="FMN_dh"/>
    <property type="match status" value="1"/>
</dbReference>
<evidence type="ECO:0000256" key="10">
    <source>
        <dbReference type="ARBA" id="ARBA00025810"/>
    </source>
</evidence>
<evidence type="ECO:0000256" key="8">
    <source>
        <dbReference type="ARBA" id="ARBA00023229"/>
    </source>
</evidence>
<evidence type="ECO:0000256" key="2">
    <source>
        <dbReference type="ARBA" id="ARBA00022490"/>
    </source>
</evidence>
<feature type="binding site" evidence="11">
    <location>
        <position position="209"/>
    </location>
    <ligand>
        <name>FMN</name>
        <dbReference type="ChEBI" id="CHEBI:58210"/>
    </ligand>
</feature>
<dbReference type="GO" id="GO:0000287">
    <property type="term" value="F:magnesium ion binding"/>
    <property type="evidence" value="ECO:0007669"/>
    <property type="project" value="UniProtKB-UniRule"/>
</dbReference>
<evidence type="ECO:0000256" key="9">
    <source>
        <dbReference type="ARBA" id="ARBA00023235"/>
    </source>
</evidence>
<feature type="binding site" evidence="11">
    <location>
        <position position="154"/>
    </location>
    <ligand>
        <name>Mg(2+)</name>
        <dbReference type="ChEBI" id="CHEBI:18420"/>
    </ligand>
</feature>
<keyword evidence="2 11" id="KW-0963">Cytoplasm</keyword>
<comment type="subunit">
    <text evidence="10 11">Homooctamer. Dimer of tetramers.</text>
</comment>
<feature type="domain" description="FMN-dependent dehydrogenase" evidence="12">
    <location>
        <begin position="153"/>
        <end position="325"/>
    </location>
</feature>
<dbReference type="eggNOG" id="COG1304">
    <property type="taxonomic scope" value="Bacteria"/>
</dbReference>
<dbReference type="GO" id="GO:0008299">
    <property type="term" value="P:isoprenoid biosynthetic process"/>
    <property type="evidence" value="ECO:0007669"/>
    <property type="project" value="UniProtKB-UniRule"/>
</dbReference>
<comment type="cofactor">
    <cofactor evidence="11">
        <name>Mg(2+)</name>
        <dbReference type="ChEBI" id="CHEBI:18420"/>
    </cofactor>
</comment>
<organism evidence="13 14">
    <name type="scientific">Lentilactobacillus curieae</name>
    <dbReference type="NCBI Taxonomy" id="1138822"/>
    <lineage>
        <taxon>Bacteria</taxon>
        <taxon>Bacillati</taxon>
        <taxon>Bacillota</taxon>
        <taxon>Bacilli</taxon>
        <taxon>Lactobacillales</taxon>
        <taxon>Lactobacillaceae</taxon>
        <taxon>Lentilactobacillus</taxon>
    </lineage>
</organism>
<dbReference type="GO" id="GO:0004452">
    <property type="term" value="F:isopentenyl-diphosphate delta-isomerase activity"/>
    <property type="evidence" value="ECO:0007669"/>
    <property type="project" value="UniProtKB-UniRule"/>
</dbReference>
<dbReference type="OrthoDB" id="9795032at2"/>
<reference evidence="13 14" key="1">
    <citation type="journal article" date="2015" name="Genome Announc.">
        <title>Genome Sequence of Lactobacillus curieae CCTCC M 2011381T, a Novel Producer of Gamma-aminobutyric Acid.</title>
        <authorList>
            <person name="Wang Y."/>
            <person name="Wang Y."/>
            <person name="Lang C."/>
            <person name="Wei D."/>
            <person name="Xu P."/>
            <person name="Xie J."/>
        </authorList>
    </citation>
    <scope>NUCLEOTIDE SEQUENCE [LARGE SCALE GENOMIC DNA]</scope>
    <source>
        <strain evidence="13 14">CCTCC M 2011381</strain>
    </source>
</reference>
<feature type="binding site" evidence="11">
    <location>
        <position position="184"/>
    </location>
    <ligand>
        <name>FMN</name>
        <dbReference type="ChEBI" id="CHEBI:58210"/>
    </ligand>
</feature>
<evidence type="ECO:0000256" key="5">
    <source>
        <dbReference type="ARBA" id="ARBA00022723"/>
    </source>
</evidence>
<dbReference type="GO" id="GO:0070402">
    <property type="term" value="F:NADPH binding"/>
    <property type="evidence" value="ECO:0007669"/>
    <property type="project" value="UniProtKB-UniRule"/>
</dbReference>
<proteinExistence type="inferred from homology"/>
<keyword evidence="5 11" id="KW-0479">Metal-binding</keyword>
<evidence type="ECO:0000313" key="14">
    <source>
        <dbReference type="Proteomes" id="UP000030361"/>
    </source>
</evidence>
<name>A0A1S6QKE6_9LACO</name>
<accession>A0A1S6QKE6</accession>
<evidence type="ECO:0000256" key="11">
    <source>
        <dbReference type="HAMAP-Rule" id="MF_00354"/>
    </source>
</evidence>
<dbReference type="GO" id="GO:0016491">
    <property type="term" value="F:oxidoreductase activity"/>
    <property type="evidence" value="ECO:0007669"/>
    <property type="project" value="InterPro"/>
</dbReference>
<dbReference type="PANTHER" id="PTHR43665">
    <property type="entry name" value="ISOPENTENYL-DIPHOSPHATE DELTA-ISOMERASE"/>
    <property type="match status" value="1"/>
</dbReference>
<keyword evidence="7 11" id="KW-0521">NADP</keyword>
<evidence type="ECO:0000256" key="4">
    <source>
        <dbReference type="ARBA" id="ARBA00022643"/>
    </source>
</evidence>
<evidence type="ECO:0000256" key="7">
    <source>
        <dbReference type="ARBA" id="ARBA00022857"/>
    </source>
</evidence>
<dbReference type="PIRSF" id="PIRSF003314">
    <property type="entry name" value="IPP_isomerase"/>
    <property type="match status" value="1"/>
</dbReference>
<keyword evidence="3 11" id="KW-0285">Flavoprotein</keyword>
<evidence type="ECO:0000313" key="13">
    <source>
        <dbReference type="EMBL" id="AQW22074.1"/>
    </source>
</evidence>
<dbReference type="GO" id="GO:0005737">
    <property type="term" value="C:cytoplasm"/>
    <property type="evidence" value="ECO:0007669"/>
    <property type="project" value="UniProtKB-SubCell"/>
</dbReference>
<gene>
    <name evidence="11" type="primary">fni</name>
    <name evidence="13" type="ORF">PL11_009155</name>
</gene>
<dbReference type="NCBIfam" id="TIGR02151">
    <property type="entry name" value="IPP_isom_2"/>
    <property type="match status" value="1"/>
</dbReference>
<evidence type="ECO:0000256" key="3">
    <source>
        <dbReference type="ARBA" id="ARBA00022630"/>
    </source>
</evidence>
<dbReference type="InterPro" id="IPR000262">
    <property type="entry name" value="FMN-dep_DH"/>
</dbReference>
<feature type="binding site" evidence="11">
    <location>
        <position position="94"/>
    </location>
    <ligand>
        <name>FMN</name>
        <dbReference type="ChEBI" id="CHEBI:58210"/>
    </ligand>
</feature>
<comment type="cofactor">
    <cofactor evidence="1 11">
        <name>FMN</name>
        <dbReference type="ChEBI" id="CHEBI:58210"/>
    </cofactor>
</comment>
<dbReference type="InterPro" id="IPR011179">
    <property type="entry name" value="IPdP_isomerase"/>
</dbReference>
<dbReference type="EC" id="5.3.3.2" evidence="11"/>
<sequence>MVSKQSHRKDEHISLAEHFYEDNHSDFNDIRLVPTSLPHFNVDDVDISTEISDLKFKVPFFINAITGGSEQSAKINQRLAKIAANTGLAMAVGSQSIAISDPTQEASFSVVRENNPDGIVIANIGANHGADVANKAVEMINADALQVHINAAQELVMPEGDREFNFIDNIKNIIDEVSVPVIVKEVGFGMSQQTITELTQLGVKIVDVSGMGGTNFAKIENFRRSDKTMPYMADWGLTTPESLLEASPINLDIDVIASGGVKNPLDMAKCFSLGAKLVGMSGEFLHQLLTYPEDETVVEHVNDWIYGLKTIMVLTNSQKISDLTKVDQILSPQLTAYKKQRGSGLF</sequence>
<keyword evidence="6 11" id="KW-0460">Magnesium</keyword>
<dbReference type="AlphaFoldDB" id="A0A1S6QKE6"/>
<keyword evidence="8 11" id="KW-0414">Isoprene biosynthesis</keyword>
<feature type="binding site" evidence="11">
    <location>
        <position position="153"/>
    </location>
    <ligand>
        <name>substrate</name>
    </ligand>
</feature>
<dbReference type="InterPro" id="IPR013785">
    <property type="entry name" value="Aldolase_TIM"/>
</dbReference>
<dbReference type="CDD" id="cd02811">
    <property type="entry name" value="IDI-2_FMN"/>
    <property type="match status" value="1"/>
</dbReference>
<comment type="caution">
    <text evidence="11">Lacks conserved residue(s) required for the propagation of feature annotation.</text>
</comment>
<comment type="catalytic activity">
    <reaction evidence="11">
        <text>isopentenyl diphosphate = dimethylallyl diphosphate</text>
        <dbReference type="Rhea" id="RHEA:23284"/>
        <dbReference type="ChEBI" id="CHEBI:57623"/>
        <dbReference type="ChEBI" id="CHEBI:128769"/>
        <dbReference type="EC" id="5.3.3.2"/>
    </reaction>
</comment>
<dbReference type="EMBL" id="CP018906">
    <property type="protein sequence ID" value="AQW22074.1"/>
    <property type="molecule type" value="Genomic_DNA"/>
</dbReference>
<keyword evidence="14" id="KW-1185">Reference proteome</keyword>
<evidence type="ECO:0000256" key="6">
    <source>
        <dbReference type="ARBA" id="ARBA00022842"/>
    </source>
</evidence>
<feature type="binding site" evidence="11">
    <location>
        <position position="123"/>
    </location>
    <ligand>
        <name>FMN</name>
        <dbReference type="ChEBI" id="CHEBI:58210"/>
    </ligand>
</feature>
<comment type="similarity">
    <text evidence="11">Belongs to the IPP isomerase type 2 family.</text>
</comment>
<feature type="binding site" evidence="11">
    <location>
        <position position="214"/>
    </location>
    <ligand>
        <name>FMN</name>
        <dbReference type="ChEBI" id="CHEBI:58210"/>
    </ligand>
</feature>
<keyword evidence="4 11" id="KW-0288">FMN</keyword>
<feature type="binding site" evidence="11">
    <location>
        <begin position="8"/>
        <end position="9"/>
    </location>
    <ligand>
        <name>substrate</name>
    </ligand>
</feature>
<evidence type="ECO:0000259" key="12">
    <source>
        <dbReference type="Pfam" id="PF01070"/>
    </source>
</evidence>
<dbReference type="GO" id="GO:0010181">
    <property type="term" value="F:FMN binding"/>
    <property type="evidence" value="ECO:0007669"/>
    <property type="project" value="UniProtKB-UniRule"/>
</dbReference>
<dbReference type="PANTHER" id="PTHR43665:SF1">
    <property type="entry name" value="ISOPENTENYL-DIPHOSPHATE DELTA-ISOMERASE"/>
    <property type="match status" value="1"/>
</dbReference>
<feature type="binding site" evidence="11">
    <location>
        <begin position="260"/>
        <end position="262"/>
    </location>
    <ligand>
        <name>FMN</name>
        <dbReference type="ChEBI" id="CHEBI:58210"/>
    </ligand>
</feature>
<comment type="cofactor">
    <cofactor evidence="11">
        <name>NADPH</name>
        <dbReference type="ChEBI" id="CHEBI:57783"/>
    </cofactor>
</comment>
<comment type="function">
    <text evidence="11">Involved in the biosynthesis of isoprenoids. Catalyzes the 1,3-allylic rearrangement of the homoallylic substrate isopentenyl (IPP) to its allylic isomer, dimethylallyl diphosphate (DMAPP).</text>
</comment>
<dbReference type="RefSeq" id="WP_035167139.1">
    <property type="nucleotide sequence ID" value="NZ_CP018906.1"/>
</dbReference>
<dbReference type="HAMAP" id="MF_00354">
    <property type="entry name" value="Idi_2"/>
    <property type="match status" value="1"/>
</dbReference>
<protein>
    <recommendedName>
        <fullName evidence="11">Isopentenyl-diphosphate delta-isomerase</fullName>
        <shortName evidence="11">IPP isomerase</shortName>
        <ecNumber evidence="11">5.3.3.2</ecNumber>
    </recommendedName>
    <alternativeName>
        <fullName evidence="11">Isopentenyl diphosphate:dimethylallyl diphosphate isomerase</fullName>
    </alternativeName>
    <alternativeName>
        <fullName evidence="11">Isopentenyl pyrophosphate isomerase</fullName>
    </alternativeName>
    <alternativeName>
        <fullName evidence="11">Type 2 isopentenyl diphosphate isomerase</fullName>
        <shortName evidence="11">IDI-2</shortName>
    </alternativeName>
</protein>
<keyword evidence="9 11" id="KW-0413">Isomerase</keyword>
<dbReference type="KEGG" id="lcu:PL11_009155"/>
<dbReference type="Proteomes" id="UP000030361">
    <property type="component" value="Chromosome"/>
</dbReference>
<evidence type="ECO:0000256" key="1">
    <source>
        <dbReference type="ARBA" id="ARBA00001917"/>
    </source>
</evidence>
<dbReference type="SUPFAM" id="SSF51395">
    <property type="entry name" value="FMN-linked oxidoreductases"/>
    <property type="match status" value="1"/>
</dbReference>
<comment type="subcellular location">
    <subcellularLocation>
        <location evidence="11">Cytoplasm</location>
    </subcellularLocation>
</comment>
<dbReference type="Gene3D" id="3.20.20.70">
    <property type="entry name" value="Aldolase class I"/>
    <property type="match status" value="1"/>
</dbReference>